<name>A0A8U0HTF7_9EURY</name>
<dbReference type="GO" id="GO:0005198">
    <property type="term" value="F:structural molecule activity"/>
    <property type="evidence" value="ECO:0007669"/>
    <property type="project" value="InterPro"/>
</dbReference>
<proteinExistence type="predicted"/>
<dbReference type="GeneID" id="72187113"/>
<dbReference type="RefSeq" id="WP_248650438.1">
    <property type="nucleotide sequence ID" value="NZ_CP096659.1"/>
</dbReference>
<sequence>MGFSVSGATVVLFLGIFISFGIAYTTANNGFERVNDAYEANGEDALARQNTAIDIGNASLVDRGGQRYVNVTVNNAGSTTLSVDDTDILIGGNYTNHTSSNMETLEVNGNNETDIWLPGETLHFNLSVETNPDRVKVVTGPGVADSEVV</sequence>
<evidence type="ECO:0000313" key="2">
    <source>
        <dbReference type="Proteomes" id="UP000830729"/>
    </source>
</evidence>
<gene>
    <name evidence="1" type="ORF">M0R89_17900</name>
</gene>
<dbReference type="KEGG" id="halx:M0R89_17900"/>
<organism evidence="1 2">
    <name type="scientific">Halorussus limi</name>
    <dbReference type="NCBI Taxonomy" id="2938695"/>
    <lineage>
        <taxon>Archaea</taxon>
        <taxon>Methanobacteriati</taxon>
        <taxon>Methanobacteriota</taxon>
        <taxon>Stenosarchaea group</taxon>
        <taxon>Halobacteria</taxon>
        <taxon>Halobacteriales</taxon>
        <taxon>Haladaptataceae</taxon>
        <taxon>Halorussus</taxon>
    </lineage>
</organism>
<dbReference type="PANTHER" id="PTHR42200:SF2">
    <property type="entry name" value="ARCHAEAL FLAGELLA-RELATED PROTEIN F"/>
    <property type="match status" value="1"/>
</dbReference>
<dbReference type="GO" id="GO:0097588">
    <property type="term" value="P:archaeal or bacterial-type flagellum-dependent cell motility"/>
    <property type="evidence" value="ECO:0007669"/>
    <property type="project" value="InterPro"/>
</dbReference>
<dbReference type="AlphaFoldDB" id="A0A8U0HTF7"/>
<dbReference type="EMBL" id="CP096659">
    <property type="protein sequence ID" value="UPV74392.1"/>
    <property type="molecule type" value="Genomic_DNA"/>
</dbReference>
<dbReference type="PANTHER" id="PTHR42200">
    <property type="entry name" value="ARCHAEAL FLAGELLA-RELATED PROTEIN F-RELATED"/>
    <property type="match status" value="1"/>
</dbReference>
<evidence type="ECO:0000313" key="1">
    <source>
        <dbReference type="EMBL" id="UPV74392.1"/>
    </source>
</evidence>
<reference evidence="1 2" key="1">
    <citation type="submission" date="2022-04" db="EMBL/GenBank/DDBJ databases">
        <title>Diverse halophilic archaea isolated from saline environments.</title>
        <authorList>
            <person name="Cui H.-L."/>
        </authorList>
    </citation>
    <scope>NUCLEOTIDE SEQUENCE [LARGE SCALE GENOMIC DNA]</scope>
    <source>
        <strain evidence="1 2">XZYJT49</strain>
    </source>
</reference>
<dbReference type="Pfam" id="PF01917">
    <property type="entry name" value="Flagellin_arch-type"/>
    <property type="match status" value="1"/>
</dbReference>
<dbReference type="InterPro" id="IPR002774">
    <property type="entry name" value="Flagellin_arc-type"/>
</dbReference>
<dbReference type="Proteomes" id="UP000830729">
    <property type="component" value="Chromosome"/>
</dbReference>
<protein>
    <submittedName>
        <fullName evidence="1">Fla cluster protein FlaF</fullName>
    </submittedName>
</protein>
<keyword evidence="2" id="KW-1185">Reference proteome</keyword>
<accession>A0A8U0HTF7</accession>